<protein>
    <submittedName>
        <fullName evidence="2">Ribosome biogenesis GTPase RsgA</fullName>
    </submittedName>
</protein>
<dbReference type="EMBL" id="QFXD01000159">
    <property type="protein sequence ID" value="RDH90500.1"/>
    <property type="molecule type" value="Genomic_DNA"/>
</dbReference>
<dbReference type="Gene3D" id="3.10.450.40">
    <property type="match status" value="1"/>
</dbReference>
<evidence type="ECO:0000256" key="1">
    <source>
        <dbReference type="SAM" id="MobiDB-lite"/>
    </source>
</evidence>
<feature type="compositionally biased region" description="Basic residues" evidence="1">
    <location>
        <begin position="84"/>
        <end position="97"/>
    </location>
</feature>
<gene>
    <name evidence="2" type="ORF">DIZ79_08965</name>
</gene>
<organism evidence="2 3">
    <name type="scientific">endosymbiont of Lamellibrachia luymesi</name>
    <dbReference type="NCBI Taxonomy" id="2200907"/>
    <lineage>
        <taxon>Bacteria</taxon>
        <taxon>Pseudomonadati</taxon>
        <taxon>Pseudomonadota</taxon>
        <taxon>Gammaproteobacteria</taxon>
        <taxon>sulfur-oxidizing symbionts</taxon>
    </lineage>
</organism>
<evidence type="ECO:0000313" key="2">
    <source>
        <dbReference type="EMBL" id="RDH90500.1"/>
    </source>
</evidence>
<dbReference type="AlphaFoldDB" id="A0A370DX42"/>
<dbReference type="Proteomes" id="UP000255508">
    <property type="component" value="Unassembled WGS sequence"/>
</dbReference>
<evidence type="ECO:0000313" key="3">
    <source>
        <dbReference type="Proteomes" id="UP000255508"/>
    </source>
</evidence>
<name>A0A370DX42_9GAMM</name>
<feature type="region of interest" description="Disordered" evidence="1">
    <location>
        <begin position="74"/>
        <end position="97"/>
    </location>
</feature>
<comment type="caution">
    <text evidence="2">The sequence shown here is derived from an EMBL/GenBank/DDBJ whole genome shotgun (WGS) entry which is preliminary data.</text>
</comment>
<reference evidence="2 3" key="1">
    <citation type="journal article" date="2018" name="ISME J.">
        <title>Endosymbiont genomes yield clues of tubeworm success.</title>
        <authorList>
            <person name="Li Y."/>
            <person name="Liles M.R."/>
            <person name="Halanych K.M."/>
        </authorList>
    </citation>
    <scope>NUCLEOTIDE SEQUENCE [LARGE SCALE GENOMIC DNA]</scope>
    <source>
        <strain evidence="2">A1422</strain>
    </source>
</reference>
<proteinExistence type="predicted"/>
<sequence>MRLTRKLNVMWLLLILLGADASLAGNRISLDQAVENARLDSDGRVISAETREWEGREIYDIRILDKQGRVKRMQIDGRSGRQLPRGRKHAPAGNRRR</sequence>
<accession>A0A370DX42</accession>